<dbReference type="GO" id="GO:0005634">
    <property type="term" value="C:nucleus"/>
    <property type="evidence" value="ECO:0007669"/>
    <property type="project" value="TreeGrafter"/>
</dbReference>
<reference evidence="4 5" key="1">
    <citation type="submission" date="2017-09" db="EMBL/GenBank/DDBJ databases">
        <authorList>
            <consortium name="International Durum Wheat Genome Sequencing Consortium (IDWGSC)"/>
            <person name="Milanesi L."/>
        </authorList>
    </citation>
    <scope>NUCLEOTIDE SEQUENCE [LARGE SCALE GENOMIC DNA]</scope>
    <source>
        <strain evidence="5">cv. Svevo</strain>
    </source>
</reference>
<feature type="region of interest" description="Disordered" evidence="1">
    <location>
        <begin position="221"/>
        <end position="321"/>
    </location>
</feature>
<evidence type="ECO:0000313" key="4">
    <source>
        <dbReference type="EMBL" id="VAH45305.1"/>
    </source>
</evidence>
<feature type="compositionally biased region" description="Polar residues" evidence="1">
    <location>
        <begin position="227"/>
        <end position="236"/>
    </location>
</feature>
<dbReference type="EMBL" id="LT934114">
    <property type="protein sequence ID" value="VAH45305.1"/>
    <property type="molecule type" value="Genomic_DNA"/>
</dbReference>
<gene>
    <name evidence="4" type="ORF">TRITD_2Bv1G093200</name>
</gene>
<feature type="domain" description="Condensin II complex subunit H2 middle" evidence="3">
    <location>
        <begin position="155"/>
        <end position="309"/>
    </location>
</feature>
<evidence type="ECO:0000259" key="2">
    <source>
        <dbReference type="Pfam" id="PF06278"/>
    </source>
</evidence>
<evidence type="ECO:0000259" key="3">
    <source>
        <dbReference type="Pfam" id="PF16869"/>
    </source>
</evidence>
<name>A0A9R1RKS2_TRITD</name>
<evidence type="ECO:0000256" key="1">
    <source>
        <dbReference type="SAM" id="MobiDB-lite"/>
    </source>
</evidence>
<dbReference type="Gramene" id="TRITD2Bv1G093200.3">
    <property type="protein sequence ID" value="TRITD2Bv1G093200.3"/>
    <property type="gene ID" value="TRITD2Bv1G093200"/>
</dbReference>
<organism evidence="4 5">
    <name type="scientific">Triticum turgidum subsp. durum</name>
    <name type="common">Durum wheat</name>
    <name type="synonym">Triticum durum</name>
    <dbReference type="NCBI Taxonomy" id="4567"/>
    <lineage>
        <taxon>Eukaryota</taxon>
        <taxon>Viridiplantae</taxon>
        <taxon>Streptophyta</taxon>
        <taxon>Embryophyta</taxon>
        <taxon>Tracheophyta</taxon>
        <taxon>Spermatophyta</taxon>
        <taxon>Magnoliopsida</taxon>
        <taxon>Liliopsida</taxon>
        <taxon>Poales</taxon>
        <taxon>Poaceae</taxon>
        <taxon>BOP clade</taxon>
        <taxon>Pooideae</taxon>
        <taxon>Triticodae</taxon>
        <taxon>Triticeae</taxon>
        <taxon>Triticinae</taxon>
        <taxon>Triticum</taxon>
    </lineage>
</organism>
<sequence length="475" mass="52785">MEDGSGGAGGEGSTSGGRFPILQANRDPESNWEVDVAKSLEEYLLKICSGEISAEDGAHSFNFAEAALLLQGSVQVYSRKVEYLYSLVLHALEFLSQNKQDQQEKGSAEANENGPSTTVNKEDDMFMGLDDVPAETRTTLDNNLDQDDLRRKIVRPPANLLVFEGDCVDSEASELDSYLLATCGFYGDFLLLDPCDAPAVFEFLQGKKSCKEDILSHRRTPGKVRNNVFTSPNVRSGGTARRRTPGKARDENIDPTQDSEQSHEMIADQSQEDSWPHHPVDHNSTIIMPLPDDEDPGFPDLGDDSDDEDPYKSLDPHEPSNLKIKPYKRVKAFSRQVIGAPKKKTPASIFPVAKMDGVVSPELTKYFEVQMSQQEKPDVSQSVPLYEKLRESFETGEVNCHTSGDLKDDKQTNNFDDIDGPDTPNDPYVDMDIDDDMPSYSDKIDDVVRVTQDSMDGHKSLDDLCRSHLVSHTDH</sequence>
<dbReference type="GO" id="GO:0003682">
    <property type="term" value="F:chromatin binding"/>
    <property type="evidence" value="ECO:0007669"/>
    <property type="project" value="TreeGrafter"/>
</dbReference>
<proteinExistence type="predicted"/>
<dbReference type="InterPro" id="IPR009378">
    <property type="entry name" value="H2_N"/>
</dbReference>
<feature type="compositionally biased region" description="Acidic residues" evidence="1">
    <location>
        <begin position="291"/>
        <end position="309"/>
    </location>
</feature>
<feature type="region of interest" description="Disordered" evidence="1">
    <location>
        <begin position="1"/>
        <end position="24"/>
    </location>
</feature>
<protein>
    <recommendedName>
        <fullName evidence="6">Condensin-2 complex subunit H2</fullName>
    </recommendedName>
</protein>
<dbReference type="AlphaFoldDB" id="A0A9R1RKS2"/>
<evidence type="ECO:0008006" key="6">
    <source>
        <dbReference type="Google" id="ProtNLM"/>
    </source>
</evidence>
<feature type="compositionally biased region" description="Gly residues" evidence="1">
    <location>
        <begin position="1"/>
        <end position="15"/>
    </location>
</feature>
<feature type="compositionally biased region" description="Basic and acidic residues" evidence="1">
    <location>
        <begin position="310"/>
        <end position="320"/>
    </location>
</feature>
<feature type="region of interest" description="Disordered" evidence="1">
    <location>
        <begin position="396"/>
        <end position="441"/>
    </location>
</feature>
<dbReference type="PANTHER" id="PTHR14324">
    <property type="entry name" value="CONDENSIN-2 COMPLEX SUBUNIT H2"/>
    <property type="match status" value="1"/>
</dbReference>
<dbReference type="PANTHER" id="PTHR14324:SF3">
    <property type="entry name" value="CONDENSIN-2 COMPLEX SUBUNIT H2"/>
    <property type="match status" value="1"/>
</dbReference>
<dbReference type="GO" id="GO:0010032">
    <property type="term" value="P:meiotic chromosome condensation"/>
    <property type="evidence" value="ECO:0007669"/>
    <property type="project" value="TreeGrafter"/>
</dbReference>
<accession>A0A9R1RKS2</accession>
<dbReference type="GO" id="GO:0000796">
    <property type="term" value="C:condensin complex"/>
    <property type="evidence" value="ECO:0007669"/>
    <property type="project" value="TreeGrafter"/>
</dbReference>
<dbReference type="Pfam" id="PF06278">
    <property type="entry name" value="CNDH2_N"/>
    <property type="match status" value="1"/>
</dbReference>
<dbReference type="InterPro" id="IPR031739">
    <property type="entry name" value="Ncaph2"/>
</dbReference>
<keyword evidence="5" id="KW-1185">Reference proteome</keyword>
<dbReference type="GO" id="GO:0051306">
    <property type="term" value="P:mitotic sister chromatid separation"/>
    <property type="evidence" value="ECO:0007669"/>
    <property type="project" value="TreeGrafter"/>
</dbReference>
<dbReference type="Pfam" id="PF16869">
    <property type="entry name" value="CNDH2_M"/>
    <property type="match status" value="1"/>
</dbReference>
<dbReference type="Proteomes" id="UP000324705">
    <property type="component" value="Chromosome 2B"/>
</dbReference>
<dbReference type="InterPro" id="IPR031719">
    <property type="entry name" value="H2_M"/>
</dbReference>
<feature type="domain" description="Condensin II complex subunit H2 N-terminal" evidence="2">
    <location>
        <begin position="20"/>
        <end position="133"/>
    </location>
</feature>
<feature type="region of interest" description="Disordered" evidence="1">
    <location>
        <begin position="100"/>
        <end position="123"/>
    </location>
</feature>
<evidence type="ECO:0000313" key="5">
    <source>
        <dbReference type="Proteomes" id="UP000324705"/>
    </source>
</evidence>